<evidence type="ECO:0000259" key="3">
    <source>
        <dbReference type="Pfam" id="PF15644"/>
    </source>
</evidence>
<dbReference type="Pfam" id="PF15644">
    <property type="entry name" value="Gln_amidase"/>
    <property type="match status" value="2"/>
</dbReference>
<keyword evidence="2" id="KW-0812">Transmembrane</keyword>
<protein>
    <recommendedName>
        <fullName evidence="7">Tox-PL domain-containing protein</fullName>
    </recommendedName>
</protein>
<comment type="caution">
    <text evidence="5">The sequence shown here is derived from an EMBL/GenBank/DDBJ whole genome shotgun (WGS) entry which is preliminary data.</text>
</comment>
<dbReference type="InterPro" id="IPR057746">
    <property type="entry name" value="CpnT-like_N"/>
</dbReference>
<dbReference type="RefSeq" id="WP_167109801.1">
    <property type="nucleotide sequence ID" value="NZ_JAANOU010000001.1"/>
</dbReference>
<feature type="compositionally biased region" description="Gly residues" evidence="1">
    <location>
        <begin position="474"/>
        <end position="506"/>
    </location>
</feature>
<feature type="domain" description="Tox-PL" evidence="3">
    <location>
        <begin position="1106"/>
        <end position="1210"/>
    </location>
</feature>
<feature type="compositionally biased region" description="Low complexity" evidence="1">
    <location>
        <begin position="1023"/>
        <end position="1034"/>
    </location>
</feature>
<feature type="region of interest" description="Disordered" evidence="1">
    <location>
        <begin position="1256"/>
        <end position="1379"/>
    </location>
</feature>
<feature type="compositionally biased region" description="Gly residues" evidence="1">
    <location>
        <begin position="447"/>
        <end position="458"/>
    </location>
</feature>
<keyword evidence="6" id="KW-1185">Reference proteome</keyword>
<feature type="region of interest" description="Disordered" evidence="1">
    <location>
        <begin position="312"/>
        <end position="782"/>
    </location>
</feature>
<feature type="compositionally biased region" description="Pro residues" evidence="1">
    <location>
        <begin position="621"/>
        <end position="632"/>
    </location>
</feature>
<keyword evidence="2" id="KW-0472">Membrane</keyword>
<evidence type="ECO:0000256" key="1">
    <source>
        <dbReference type="SAM" id="MobiDB-lite"/>
    </source>
</evidence>
<reference evidence="5 6" key="1">
    <citation type="submission" date="2020-03" db="EMBL/GenBank/DDBJ databases">
        <title>Sequencing the genomes of 1000 actinobacteria strains.</title>
        <authorList>
            <person name="Klenk H.-P."/>
        </authorList>
    </citation>
    <scope>NUCLEOTIDE SEQUENCE [LARGE SCALE GENOMIC DNA]</scope>
    <source>
        <strain evidence="5 6">DSM 45668</strain>
    </source>
</reference>
<feature type="compositionally biased region" description="Basic and acidic residues" evidence="1">
    <location>
        <begin position="1357"/>
        <end position="1369"/>
    </location>
</feature>
<organism evidence="5 6">
    <name type="scientific">Amycolatopsis viridis</name>
    <dbReference type="NCBI Taxonomy" id="185678"/>
    <lineage>
        <taxon>Bacteria</taxon>
        <taxon>Bacillati</taxon>
        <taxon>Actinomycetota</taxon>
        <taxon>Actinomycetes</taxon>
        <taxon>Pseudonocardiales</taxon>
        <taxon>Pseudonocardiaceae</taxon>
        <taxon>Amycolatopsis</taxon>
    </lineage>
</organism>
<evidence type="ECO:0000259" key="4">
    <source>
        <dbReference type="Pfam" id="PF25547"/>
    </source>
</evidence>
<feature type="region of interest" description="Disordered" evidence="1">
    <location>
        <begin position="1001"/>
        <end position="1056"/>
    </location>
</feature>
<evidence type="ECO:0000256" key="2">
    <source>
        <dbReference type="SAM" id="Phobius"/>
    </source>
</evidence>
<feature type="compositionally biased region" description="Gly residues" evidence="1">
    <location>
        <begin position="598"/>
        <end position="607"/>
    </location>
</feature>
<feature type="compositionally biased region" description="Gly residues" evidence="1">
    <location>
        <begin position="1474"/>
        <end position="1483"/>
    </location>
</feature>
<feature type="region of interest" description="Disordered" evidence="1">
    <location>
        <begin position="1451"/>
        <end position="1488"/>
    </location>
</feature>
<feature type="transmembrane region" description="Helical" evidence="2">
    <location>
        <begin position="110"/>
        <end position="136"/>
    </location>
</feature>
<dbReference type="EMBL" id="JAANOU010000001">
    <property type="protein sequence ID" value="NIH77686.1"/>
    <property type="molecule type" value="Genomic_DNA"/>
</dbReference>
<dbReference type="Pfam" id="PF25547">
    <property type="entry name" value="WXG100_2"/>
    <property type="match status" value="1"/>
</dbReference>
<sequence length="1789" mass="183640">MGMEFPSEVKWLLPIVVGEHWPEGDEDKLREVRDAWLAARDALGPVVDKANGAAAEALSTWTGQPAIGFQKMWDKFVTGDEAYFGNLAGACQALAQSADSTALDVEYTKYMIIASLVILAIQIAALIAAAVVTVGLSSAGIVPAQMATRVAVQMVFKQLVQKLLQEGFRKVAMQLLERVAKDVLINVGMNLALDVGIQGVQVAKGDRKLSDWDVDKTTGALASGVAGGVAGAAGHAVPKGATKSLGDSVAGQIADRAVRDGVRGAVEGIATTVGQAALTGDLDQLRAKDVAMGASAGAVDRATGGAKDQIKGVGADFRAPHVKVDGPPVDTGSPSTHSGGSPEGSSSSSGTGSSAGDGHSPADAGGSAAREPAMSGGGHATGSVSQALRNDHVSGQAAADAPRSTADATPAHQAAAAPAGTSSHAAGGSTTGSPAVGPLAGTPAGSAGAGAGSPGGSAAGSAGPAAGSSAGSSAGSGGPAGGSALGSGGLSAGSGGSSAGSSGSSGGPPTRTPLAEAGGAPVNRPDRMPVPAGGPPAAPGSGSGPTTRPDGASAGHTPGSFGPSGGAPSPSQHGDRGQQSPQQQPPAAPVQGYPGPGPQGYGQGGQPPRGPQPGPVGRGPVSPPQGPPPQGGPPQSGGPAHGGQPHGRPAHGAGGQGTPHSGHLQGPPPPPGPVYGTPSRGGPMDHNRAVADQQAAEMKAAARRDFARMFGLDEPEPEPTSGERSDVDTAKPRKLGEPRNGWGDIRRSSEVVGEPAIHAGSTDPVDPSVRTTGPAAPTRNAHQEVRFLREHLPEIADVNVRGYYADGMPAHYRTNSAESVVAFERRMAGLPAEAGPAKLDDPRGRDYLARQLGGEFHQLPDYDSAVREVAGQPVGSRAVLSVDTPDGQRAFGVVHTEHGVALVDPMTNRLADLPPNPSGVHLMPTHTGDGTTLSSRSETTPAAGPARNRIQELLGGAPERIEPARTAADGNAIRSRLEGERPTPAGWNPFQRAQPPAALHEYQQPQPHQGEPHLQPPVHNPYQQQHAPTQQQSPGPAPGQGVKLGKQPAPWSNLAGPSSLHSLPAIHAGTAGVHERAYVADRYPELPNVNPNRDLINATDMGFWHNCTRCVVAYAQRLIGIDAQADPVLPKDIPGTYAVRMKWLEDQLGAEWVHDVGSYDNAIARVSAMPPGSHSVIYVSFKGSDGSEPAHVALAVNAPEGVVFIDPQNGGLMHLPDKPTRISLLPFWSLAESKGQAANPQVALQHRTLNLRLPQAAPPNVQTPRPPVQQFPEAPHTTTPVQQFPEAPHTTTPVQQFPEAPHTTTPLQHGSAIPTVPDVPGPSAPVHHAQQPPHPQAPGRAGDVPDGAAPRPEPPSEPDRPRTEPEPPRGDGTLVVDGRTMRVEDAFQQLLDEHPELRDAVDNNPAFRHLLLTNLGVLANLITYPDAIPVVQEAWDEQLPMPRFPDHVAGLTPAIGDQPAQPHEPQPAGSAPGSTGGATGLGTGAREAVQPGFDHSRAADPAYSDAYLLDRLDQAAAARRDLDSALGPVAQAVGGTAVPATSPSWADLRQNLAGFDGDASRLTGLAEAGLQVGSPEDAHHAATQLAAAPGVEVLSTDDRLASGGGLDLQVRTSDGTVGAVSVVPVMPPVPGMPAPGGQGHHGRTRKPPVEDPAEVPTPQYFKCFNKTYRVDRDGDGNLTGYLLNVRTGEFEENGAHLEKVLQDELPSHFRALTEAEFIAETERERAFYLRGAGPVFALYATVDGIRTQAAEAGRALTTQEESFIASVQRRTFGMWAAQPEGFPCTSILA</sequence>
<feature type="compositionally biased region" description="Low complexity" evidence="1">
    <location>
        <begin position="332"/>
        <end position="359"/>
    </location>
</feature>
<feature type="domain" description="Outer membrane channel protein CpnT-like N-terminal" evidence="4">
    <location>
        <begin position="6"/>
        <end position="150"/>
    </location>
</feature>
<feature type="region of interest" description="Disordered" evidence="1">
    <location>
        <begin position="1632"/>
        <end position="1656"/>
    </location>
</feature>
<feature type="compositionally biased region" description="Low complexity" evidence="1">
    <location>
        <begin position="459"/>
        <end position="473"/>
    </location>
</feature>
<feature type="compositionally biased region" description="Low complexity" evidence="1">
    <location>
        <begin position="397"/>
        <end position="446"/>
    </location>
</feature>
<dbReference type="InterPro" id="IPR028908">
    <property type="entry name" value="Tox-PL_dom"/>
</dbReference>
<accession>A0ABX0SL24</accession>
<evidence type="ECO:0000313" key="5">
    <source>
        <dbReference type="EMBL" id="NIH77686.1"/>
    </source>
</evidence>
<feature type="domain" description="Tox-PL" evidence="3">
    <location>
        <begin position="814"/>
        <end position="907"/>
    </location>
</feature>
<keyword evidence="2" id="KW-1133">Transmembrane helix</keyword>
<feature type="compositionally biased region" description="Basic and acidic residues" evidence="1">
    <location>
        <begin position="721"/>
        <end position="737"/>
    </location>
</feature>
<feature type="compositionally biased region" description="Low complexity" evidence="1">
    <location>
        <begin position="558"/>
        <end position="582"/>
    </location>
</feature>
<dbReference type="Proteomes" id="UP000754495">
    <property type="component" value="Unassembled WGS sequence"/>
</dbReference>
<evidence type="ECO:0008006" key="7">
    <source>
        <dbReference type="Google" id="ProtNLM"/>
    </source>
</evidence>
<evidence type="ECO:0000313" key="6">
    <source>
        <dbReference type="Proteomes" id="UP000754495"/>
    </source>
</evidence>
<feature type="region of interest" description="Disordered" evidence="1">
    <location>
        <begin position="920"/>
        <end position="947"/>
    </location>
</feature>
<proteinExistence type="predicted"/>
<feature type="compositionally biased region" description="Polar residues" evidence="1">
    <location>
        <begin position="928"/>
        <end position="940"/>
    </location>
</feature>
<gene>
    <name evidence="5" type="ORF">FHX46_000216</name>
</gene>
<feature type="compositionally biased region" description="Low complexity" evidence="1">
    <location>
        <begin position="690"/>
        <end position="699"/>
    </location>
</feature>
<name>A0ABX0SL24_9PSEU</name>